<sequence length="202" mass="22626">MLDSTKRRPVKVNYDVAVRTDATCGFGMVIRNSAGVVMASGLMRGPSFLSPKEAKITAMFFVISKAVELNFTTAVFESDCLPLVTSLKTRSMARSDLGTRILNCLLASRQFIASHITHIYKEWNVVAHSLAQLAFSIDLEEDIWTEKVPPSIIQFVIAHTIAFPQYISTSSPKKKKKKLFCLFYFIFILTGDVLAHVNFNRP</sequence>
<keyword evidence="1" id="KW-1133">Transmembrane helix</keyword>
<evidence type="ECO:0000313" key="3">
    <source>
        <dbReference type="EMBL" id="KDP45525.1"/>
    </source>
</evidence>
<evidence type="ECO:0000256" key="1">
    <source>
        <dbReference type="SAM" id="Phobius"/>
    </source>
</evidence>
<protein>
    <recommendedName>
        <fullName evidence="2">RNase H type-1 domain-containing protein</fullName>
    </recommendedName>
</protein>
<evidence type="ECO:0000313" key="4">
    <source>
        <dbReference type="Proteomes" id="UP000027138"/>
    </source>
</evidence>
<proteinExistence type="predicted"/>
<dbReference type="PANTHER" id="PTHR47074:SF48">
    <property type="entry name" value="POLYNUCLEOTIDYL TRANSFERASE, RIBONUCLEASE H-LIKE SUPERFAMILY PROTEIN"/>
    <property type="match status" value="1"/>
</dbReference>
<organism evidence="3 4">
    <name type="scientific">Jatropha curcas</name>
    <name type="common">Barbados nut</name>
    <dbReference type="NCBI Taxonomy" id="180498"/>
    <lineage>
        <taxon>Eukaryota</taxon>
        <taxon>Viridiplantae</taxon>
        <taxon>Streptophyta</taxon>
        <taxon>Embryophyta</taxon>
        <taxon>Tracheophyta</taxon>
        <taxon>Spermatophyta</taxon>
        <taxon>Magnoliopsida</taxon>
        <taxon>eudicotyledons</taxon>
        <taxon>Gunneridae</taxon>
        <taxon>Pentapetalae</taxon>
        <taxon>rosids</taxon>
        <taxon>fabids</taxon>
        <taxon>Malpighiales</taxon>
        <taxon>Euphorbiaceae</taxon>
        <taxon>Crotonoideae</taxon>
        <taxon>Jatropheae</taxon>
        <taxon>Jatropha</taxon>
    </lineage>
</organism>
<feature type="transmembrane region" description="Helical" evidence="1">
    <location>
        <begin position="179"/>
        <end position="199"/>
    </location>
</feature>
<dbReference type="PANTHER" id="PTHR47074">
    <property type="entry name" value="BNAC02G40300D PROTEIN"/>
    <property type="match status" value="1"/>
</dbReference>
<dbReference type="GO" id="GO:0004523">
    <property type="term" value="F:RNA-DNA hybrid ribonuclease activity"/>
    <property type="evidence" value="ECO:0007669"/>
    <property type="project" value="InterPro"/>
</dbReference>
<dbReference type="Gene3D" id="3.30.420.10">
    <property type="entry name" value="Ribonuclease H-like superfamily/Ribonuclease H"/>
    <property type="match status" value="1"/>
</dbReference>
<dbReference type="CDD" id="cd06222">
    <property type="entry name" value="RNase_H_like"/>
    <property type="match status" value="1"/>
</dbReference>
<dbReference type="AlphaFoldDB" id="A0A067LL99"/>
<accession>A0A067LL99</accession>
<name>A0A067LL99_JATCU</name>
<dbReference type="InterPro" id="IPR002156">
    <property type="entry name" value="RNaseH_domain"/>
</dbReference>
<keyword evidence="4" id="KW-1185">Reference proteome</keyword>
<dbReference type="Proteomes" id="UP000027138">
    <property type="component" value="Unassembled WGS sequence"/>
</dbReference>
<dbReference type="OrthoDB" id="1906820at2759"/>
<dbReference type="Pfam" id="PF13456">
    <property type="entry name" value="RVT_3"/>
    <property type="match status" value="1"/>
</dbReference>
<gene>
    <name evidence="3" type="ORF">JCGZ_17078</name>
</gene>
<keyword evidence="1" id="KW-0812">Transmembrane</keyword>
<dbReference type="STRING" id="180498.A0A067LL99"/>
<keyword evidence="1" id="KW-0472">Membrane</keyword>
<feature type="domain" description="RNase H type-1" evidence="2">
    <location>
        <begin position="13"/>
        <end position="133"/>
    </location>
</feature>
<dbReference type="GO" id="GO:0003676">
    <property type="term" value="F:nucleic acid binding"/>
    <property type="evidence" value="ECO:0007669"/>
    <property type="project" value="InterPro"/>
</dbReference>
<dbReference type="InterPro" id="IPR044730">
    <property type="entry name" value="RNase_H-like_dom_plant"/>
</dbReference>
<evidence type="ECO:0000259" key="2">
    <source>
        <dbReference type="Pfam" id="PF13456"/>
    </source>
</evidence>
<dbReference type="InterPro" id="IPR036397">
    <property type="entry name" value="RNaseH_sf"/>
</dbReference>
<dbReference type="EMBL" id="KK914231">
    <property type="protein sequence ID" value="KDP45525.1"/>
    <property type="molecule type" value="Genomic_DNA"/>
</dbReference>
<reference evidence="3 4" key="1">
    <citation type="journal article" date="2014" name="PLoS ONE">
        <title>Global Analysis of Gene Expression Profiles in Physic Nut (Jatropha curcas L.) Seedlings Exposed to Salt Stress.</title>
        <authorList>
            <person name="Zhang L."/>
            <person name="Zhang C."/>
            <person name="Wu P."/>
            <person name="Chen Y."/>
            <person name="Li M."/>
            <person name="Jiang H."/>
            <person name="Wu G."/>
        </authorList>
    </citation>
    <scope>NUCLEOTIDE SEQUENCE [LARGE SCALE GENOMIC DNA]</scope>
    <source>
        <strain evidence="4">cv. GZQX0401</strain>
        <tissue evidence="3">Young leaves</tissue>
    </source>
</reference>
<dbReference type="InterPro" id="IPR052929">
    <property type="entry name" value="RNase_H-like_EbsB-rel"/>
</dbReference>